<comment type="similarity">
    <text evidence="2">Belongs to the Toll-like receptor family.</text>
</comment>
<reference evidence="14" key="1">
    <citation type="submission" date="2022-11" db="UniProtKB">
        <authorList>
            <consortium name="EnsemblMetazoa"/>
        </authorList>
    </citation>
    <scope>IDENTIFICATION</scope>
</reference>
<keyword evidence="6" id="KW-0677">Repeat</keyword>
<sequence>MASLVVSLLILVWFLEPSTLGSASPLDHQSLCDIDACECEFEYNQTAVTCKVLYAGFDFTNLRSVSQVPSGPWTLKFQAALYNGFGTPSANGSWYPLAIPSTVFPSLDEASLPKFKLVIEGVNLISVANGAFSGLALDSVEFSDVRMTDLPLDSFLDQSASLKRIRVFKVLQLNDTSIRPPMFHSFQALEEIEIDHVQLPFQYLRNHSFYNLPSLNYVRLIYSPLAAISPNAFDGVPNLAFLELSNCELQRVPTALLSKLDNLTLLNLAWNNIKNVGPADVEAVKQAPSLFTFIVIENPFSCTCELLEFVNLLNDDIILDFMGWYGYLYDASRDAFGIGKPRPGYHCASPVQTFGKSLLDFSLVEYLKSNCDLRSTAQPVNNVSPPRQDFVDSSTVKRLAVSIISALVALGIVVVAVAVILHRKIKIRWVGLFRRYERQYDVLNEVNHEEYTYDAYICHHEDMDIFIAEKMIPRLEEEPNNFRLCLSFRDFLVGADKLDNVATAMANSRLVIALLDANFIASGQCMLELNMACSRMLEAGVGAYPAAAEAIPPHAPAQGTTSLLLVLLDALPVDALPGTVAALRDKITCLEWKENEEERCWQQLSTSIQAVRPQAIQQVDIAENT</sequence>
<feature type="signal peptide" evidence="12">
    <location>
        <begin position="1"/>
        <end position="23"/>
    </location>
</feature>
<dbReference type="InterPro" id="IPR001611">
    <property type="entry name" value="Leu-rich_rpt"/>
</dbReference>
<dbReference type="Gene3D" id="3.80.10.10">
    <property type="entry name" value="Ribonuclease Inhibitor"/>
    <property type="match status" value="1"/>
</dbReference>
<dbReference type="GO" id="GO:0005886">
    <property type="term" value="C:plasma membrane"/>
    <property type="evidence" value="ECO:0007669"/>
    <property type="project" value="TreeGrafter"/>
</dbReference>
<feature type="chain" id="PRO_5037872292" description="TIR domain-containing protein" evidence="12">
    <location>
        <begin position="24"/>
        <end position="625"/>
    </location>
</feature>
<keyword evidence="9" id="KW-0675">Receptor</keyword>
<dbReference type="Pfam" id="PF13855">
    <property type="entry name" value="LRR_8"/>
    <property type="match status" value="1"/>
</dbReference>
<evidence type="ECO:0000256" key="2">
    <source>
        <dbReference type="ARBA" id="ARBA00009634"/>
    </source>
</evidence>
<feature type="domain" description="TIR" evidence="13">
    <location>
        <begin position="451"/>
        <end position="587"/>
    </location>
</feature>
<organism evidence="14 15">
    <name type="scientific">Patiria miniata</name>
    <name type="common">Bat star</name>
    <name type="synonym">Asterina miniata</name>
    <dbReference type="NCBI Taxonomy" id="46514"/>
    <lineage>
        <taxon>Eukaryota</taxon>
        <taxon>Metazoa</taxon>
        <taxon>Echinodermata</taxon>
        <taxon>Eleutherozoa</taxon>
        <taxon>Asterozoa</taxon>
        <taxon>Asteroidea</taxon>
        <taxon>Valvatacea</taxon>
        <taxon>Valvatida</taxon>
        <taxon>Asterinidae</taxon>
        <taxon>Patiria</taxon>
    </lineage>
</organism>
<comment type="subcellular location">
    <subcellularLocation>
        <location evidence="1">Membrane</location>
        <topology evidence="1">Single-pass membrane protein</topology>
    </subcellularLocation>
</comment>
<name>A0A913Z7B7_PATMI</name>
<feature type="transmembrane region" description="Helical" evidence="11">
    <location>
        <begin position="399"/>
        <end position="421"/>
    </location>
</feature>
<dbReference type="Proteomes" id="UP000887568">
    <property type="component" value="Unplaced"/>
</dbReference>
<dbReference type="SUPFAM" id="SSF52058">
    <property type="entry name" value="L domain-like"/>
    <property type="match status" value="1"/>
</dbReference>
<dbReference type="SUPFAM" id="SSF52200">
    <property type="entry name" value="Toll/Interleukin receptor TIR domain"/>
    <property type="match status" value="1"/>
</dbReference>
<evidence type="ECO:0000256" key="6">
    <source>
        <dbReference type="ARBA" id="ARBA00022737"/>
    </source>
</evidence>
<evidence type="ECO:0000256" key="1">
    <source>
        <dbReference type="ARBA" id="ARBA00004167"/>
    </source>
</evidence>
<dbReference type="InterPro" id="IPR032675">
    <property type="entry name" value="LRR_dom_sf"/>
</dbReference>
<dbReference type="GO" id="GO:0007165">
    <property type="term" value="P:signal transduction"/>
    <property type="evidence" value="ECO:0007669"/>
    <property type="project" value="InterPro"/>
</dbReference>
<dbReference type="Gene3D" id="3.40.50.10140">
    <property type="entry name" value="Toll/interleukin-1 receptor homology (TIR) domain"/>
    <property type="match status" value="1"/>
</dbReference>
<protein>
    <recommendedName>
        <fullName evidence="13">TIR domain-containing protein</fullName>
    </recommendedName>
</protein>
<dbReference type="InterPro" id="IPR000157">
    <property type="entry name" value="TIR_dom"/>
</dbReference>
<evidence type="ECO:0000313" key="14">
    <source>
        <dbReference type="EnsemblMetazoa" id="XP_038047698.1"/>
    </source>
</evidence>
<dbReference type="Pfam" id="PF01582">
    <property type="entry name" value="TIR"/>
    <property type="match status" value="1"/>
</dbReference>
<dbReference type="GeneID" id="119721814"/>
<keyword evidence="15" id="KW-1185">Reference proteome</keyword>
<evidence type="ECO:0000256" key="9">
    <source>
        <dbReference type="ARBA" id="ARBA00023170"/>
    </source>
</evidence>
<evidence type="ECO:0000259" key="13">
    <source>
        <dbReference type="PROSITE" id="PS50104"/>
    </source>
</evidence>
<keyword evidence="10" id="KW-0325">Glycoprotein</keyword>
<dbReference type="RefSeq" id="XP_038047698.1">
    <property type="nucleotide sequence ID" value="XM_038191770.1"/>
</dbReference>
<dbReference type="InterPro" id="IPR003591">
    <property type="entry name" value="Leu-rich_rpt_typical-subtyp"/>
</dbReference>
<evidence type="ECO:0000256" key="3">
    <source>
        <dbReference type="ARBA" id="ARBA00022614"/>
    </source>
</evidence>
<accession>A0A913Z7B7</accession>
<dbReference type="EnsemblMetazoa" id="XM_038191770.1">
    <property type="protein sequence ID" value="XP_038047698.1"/>
    <property type="gene ID" value="LOC119721814"/>
</dbReference>
<dbReference type="AlphaFoldDB" id="A0A913Z7B7"/>
<dbReference type="PROSITE" id="PS50104">
    <property type="entry name" value="TIR"/>
    <property type="match status" value="1"/>
</dbReference>
<dbReference type="InterPro" id="IPR035897">
    <property type="entry name" value="Toll_tir_struct_dom_sf"/>
</dbReference>
<dbReference type="SMART" id="SM00369">
    <property type="entry name" value="LRR_TYP"/>
    <property type="match status" value="3"/>
</dbReference>
<keyword evidence="5 12" id="KW-0732">Signal</keyword>
<dbReference type="OrthoDB" id="1081807at2759"/>
<evidence type="ECO:0000256" key="10">
    <source>
        <dbReference type="ARBA" id="ARBA00023180"/>
    </source>
</evidence>
<evidence type="ECO:0000256" key="4">
    <source>
        <dbReference type="ARBA" id="ARBA00022692"/>
    </source>
</evidence>
<keyword evidence="7 11" id="KW-1133">Transmembrane helix</keyword>
<evidence type="ECO:0000256" key="5">
    <source>
        <dbReference type="ARBA" id="ARBA00022729"/>
    </source>
</evidence>
<evidence type="ECO:0000256" key="8">
    <source>
        <dbReference type="ARBA" id="ARBA00023136"/>
    </source>
</evidence>
<keyword evidence="8 11" id="KW-0472">Membrane</keyword>
<evidence type="ECO:0000256" key="12">
    <source>
        <dbReference type="SAM" id="SignalP"/>
    </source>
</evidence>
<dbReference type="SMART" id="SM00255">
    <property type="entry name" value="TIR"/>
    <property type="match status" value="1"/>
</dbReference>
<evidence type="ECO:0000256" key="7">
    <source>
        <dbReference type="ARBA" id="ARBA00022989"/>
    </source>
</evidence>
<keyword evidence="3" id="KW-0433">Leucine-rich repeat</keyword>
<dbReference type="OMA" id="MNNTLRM"/>
<keyword evidence="4 11" id="KW-0812">Transmembrane</keyword>
<evidence type="ECO:0000256" key="11">
    <source>
        <dbReference type="SAM" id="Phobius"/>
    </source>
</evidence>
<dbReference type="PANTHER" id="PTHR24365:SF530">
    <property type="entry name" value="MSTPROX-RELATED"/>
    <property type="match status" value="1"/>
</dbReference>
<proteinExistence type="inferred from homology"/>
<dbReference type="GO" id="GO:0038023">
    <property type="term" value="F:signaling receptor activity"/>
    <property type="evidence" value="ECO:0007669"/>
    <property type="project" value="TreeGrafter"/>
</dbReference>
<evidence type="ECO:0000313" key="15">
    <source>
        <dbReference type="Proteomes" id="UP000887568"/>
    </source>
</evidence>
<dbReference type="PANTHER" id="PTHR24365">
    <property type="entry name" value="TOLL-LIKE RECEPTOR"/>
    <property type="match status" value="1"/>
</dbReference>